<name>A0ABN9XAC5_9DINO</name>
<dbReference type="Proteomes" id="UP001189429">
    <property type="component" value="Unassembled WGS sequence"/>
</dbReference>
<proteinExistence type="predicted"/>
<feature type="compositionally biased region" description="Low complexity" evidence="1">
    <location>
        <begin position="269"/>
        <end position="288"/>
    </location>
</feature>
<dbReference type="EMBL" id="CAUYUJ010020193">
    <property type="protein sequence ID" value="CAK0896465.1"/>
    <property type="molecule type" value="Genomic_DNA"/>
</dbReference>
<comment type="caution">
    <text evidence="2">The sequence shown here is derived from an EMBL/GenBank/DDBJ whole genome shotgun (WGS) entry which is preliminary data.</text>
</comment>
<protein>
    <submittedName>
        <fullName evidence="2">Uncharacterized protein</fullName>
    </submittedName>
</protein>
<gene>
    <name evidence="2" type="ORF">PCOR1329_LOCUS74923</name>
</gene>
<evidence type="ECO:0000313" key="2">
    <source>
        <dbReference type="EMBL" id="CAK0896465.1"/>
    </source>
</evidence>
<evidence type="ECO:0000256" key="1">
    <source>
        <dbReference type="SAM" id="MobiDB-lite"/>
    </source>
</evidence>
<evidence type="ECO:0000313" key="3">
    <source>
        <dbReference type="Proteomes" id="UP001189429"/>
    </source>
</evidence>
<sequence length="315" mass="32497">MCSVDLRRRVLPACKARPPRHPDHVGDDPTCQWETPVLTFPLTYVGGGEGDSSNALGENVGSVRISFGVSVDPSTILRAAEEAERPLLHRKADQVKQWIEKPVRWVAEASMAAGCQIDGDGCRQSRSFCGAFEAERPAEGAPVVRAPDLDRDGWVKHQGPNGRVFWHHIEAVGAASAAGGAAAGRGPPCAAAAGGGGLSASTRGGAAPQVAPIGAPPVYVQRAAGGTPARLAMPAGAPAQAPARAAGARVAYAAPGGYVGRPRVLLPVPRRGDMGTTSTGKTGVGTKSLSNLRPEKLLGCQEALARRWMTGCGDE</sequence>
<reference evidence="2" key="1">
    <citation type="submission" date="2023-10" db="EMBL/GenBank/DDBJ databases">
        <authorList>
            <person name="Chen Y."/>
            <person name="Shah S."/>
            <person name="Dougan E. K."/>
            <person name="Thang M."/>
            <person name="Chan C."/>
        </authorList>
    </citation>
    <scope>NUCLEOTIDE SEQUENCE [LARGE SCALE GENOMIC DNA]</scope>
</reference>
<feature type="region of interest" description="Disordered" evidence="1">
    <location>
        <begin position="269"/>
        <end position="289"/>
    </location>
</feature>
<organism evidence="2 3">
    <name type="scientific">Prorocentrum cordatum</name>
    <dbReference type="NCBI Taxonomy" id="2364126"/>
    <lineage>
        <taxon>Eukaryota</taxon>
        <taxon>Sar</taxon>
        <taxon>Alveolata</taxon>
        <taxon>Dinophyceae</taxon>
        <taxon>Prorocentrales</taxon>
        <taxon>Prorocentraceae</taxon>
        <taxon>Prorocentrum</taxon>
    </lineage>
</organism>
<accession>A0ABN9XAC5</accession>
<keyword evidence="3" id="KW-1185">Reference proteome</keyword>